<evidence type="ECO:0000313" key="2">
    <source>
        <dbReference type="Proteomes" id="UP000215127"/>
    </source>
</evidence>
<gene>
    <name evidence="1" type="ORF">ZT3D7_G447</name>
</gene>
<sequence length="103" mass="11236">MRIGRSVIDWSTLGGCISLCTGAFHVIGQAEIVFRVLHLTHVESFIDFDSQSCSVINLSNKTPWAAMPAMEHEQEKSTTVSLANRPVGSAVEPADSVQLYSRT</sequence>
<protein>
    <submittedName>
        <fullName evidence="1">Uncharacterized protein</fullName>
    </submittedName>
</protein>
<proteinExistence type="predicted"/>
<name>A0A1X7RD12_ZYMT9</name>
<dbReference type="AlphaFoldDB" id="A0A1X7RD12"/>
<dbReference type="Proteomes" id="UP000215127">
    <property type="component" value="Chromosome 1"/>
</dbReference>
<accession>A0A1X7RD12</accession>
<keyword evidence="2" id="KW-1185">Reference proteome</keyword>
<evidence type="ECO:0000313" key="1">
    <source>
        <dbReference type="EMBL" id="SMQ45303.1"/>
    </source>
</evidence>
<dbReference type="EMBL" id="LT853692">
    <property type="protein sequence ID" value="SMQ45303.1"/>
    <property type="molecule type" value="Genomic_DNA"/>
</dbReference>
<reference evidence="1 2" key="1">
    <citation type="submission" date="2016-06" db="EMBL/GenBank/DDBJ databases">
        <authorList>
            <person name="Kjaerup R.B."/>
            <person name="Dalgaard T.S."/>
            <person name="Juul-Madsen H.R."/>
        </authorList>
    </citation>
    <scope>NUCLEOTIDE SEQUENCE [LARGE SCALE GENOMIC DNA]</scope>
</reference>
<organism evidence="1 2">
    <name type="scientific">Zymoseptoria tritici (strain ST99CH_3D7)</name>
    <dbReference type="NCBI Taxonomy" id="1276538"/>
    <lineage>
        <taxon>Eukaryota</taxon>
        <taxon>Fungi</taxon>
        <taxon>Dikarya</taxon>
        <taxon>Ascomycota</taxon>
        <taxon>Pezizomycotina</taxon>
        <taxon>Dothideomycetes</taxon>
        <taxon>Dothideomycetidae</taxon>
        <taxon>Mycosphaerellales</taxon>
        <taxon>Mycosphaerellaceae</taxon>
        <taxon>Zymoseptoria</taxon>
    </lineage>
</organism>